<keyword evidence="3 5" id="KW-0863">Zinc-finger</keyword>
<dbReference type="AlphaFoldDB" id="A0A9N9R5A1"/>
<dbReference type="InterPro" id="IPR036236">
    <property type="entry name" value="Znf_C2H2_sf"/>
</dbReference>
<sequence length="355" mass="41769">MTLMERENAALLLPLTTIRPFTYMSFPLRFKCFYCDEIHPELATLLEHTNNHTAPGRTEMLKSLLKKGKKTIKVDISELKCKLCNAPFLNVDEARCHLSTAHGKKFNPSSGNGMIVYNLKTKDGAFSCHLCSQTFTSFFLLNKHINVHFNNAICELCGKGFVSHQRLIQHKEIHSRGKFHCDKCKISFESPSKFKYHNDRWHRQPKKINNIYYCQHCSARFDHHYEKTRHLSERHGINFEYPCDTCRSVFKNRKTLASHQIKYHIQRIICEICKKPFAQRGHLKKHMAMHTDERNFPCPLCNKRYKYEKNVKSHMRLHNPDWNFACADCCVGFSNKSQFKKHVRDVHQDHVTNKQ</sequence>
<feature type="domain" description="C2H2-type" evidence="6">
    <location>
        <begin position="268"/>
        <end position="295"/>
    </location>
</feature>
<feature type="domain" description="C2H2-type" evidence="6">
    <location>
        <begin position="179"/>
        <end position="207"/>
    </location>
</feature>
<dbReference type="FunFam" id="3.30.160.60:FF:000446">
    <property type="entry name" value="Zinc finger protein"/>
    <property type="match status" value="2"/>
</dbReference>
<dbReference type="OrthoDB" id="6077919at2759"/>
<protein>
    <recommendedName>
        <fullName evidence="6">C2H2-type domain-containing protein</fullName>
    </recommendedName>
</protein>
<dbReference type="SMART" id="SM00355">
    <property type="entry name" value="ZnF_C2H2"/>
    <property type="match status" value="10"/>
</dbReference>
<dbReference type="PROSITE" id="PS50157">
    <property type="entry name" value="ZINC_FINGER_C2H2_2"/>
    <property type="match status" value="7"/>
</dbReference>
<evidence type="ECO:0000313" key="7">
    <source>
        <dbReference type="EMBL" id="CAG9789586.1"/>
    </source>
</evidence>
<keyword evidence="4" id="KW-0862">Zinc</keyword>
<accession>A0A9N9R5A1</accession>
<dbReference type="InterPro" id="IPR013087">
    <property type="entry name" value="Znf_C2H2_type"/>
</dbReference>
<feature type="domain" description="C2H2-type" evidence="6">
    <location>
        <begin position="241"/>
        <end position="264"/>
    </location>
</feature>
<feature type="domain" description="C2H2-type" evidence="6">
    <location>
        <begin position="126"/>
        <end position="153"/>
    </location>
</feature>
<keyword evidence="8" id="KW-1185">Reference proteome</keyword>
<feature type="domain" description="C2H2-type" evidence="6">
    <location>
        <begin position="296"/>
        <end position="323"/>
    </location>
</feature>
<dbReference type="PROSITE" id="PS00028">
    <property type="entry name" value="ZINC_FINGER_C2H2_1"/>
    <property type="match status" value="6"/>
</dbReference>
<dbReference type="SUPFAM" id="SSF57667">
    <property type="entry name" value="beta-beta-alpha zinc fingers"/>
    <property type="match status" value="3"/>
</dbReference>
<evidence type="ECO:0000256" key="1">
    <source>
        <dbReference type="ARBA" id="ARBA00022723"/>
    </source>
</evidence>
<feature type="domain" description="C2H2-type" evidence="6">
    <location>
        <begin position="152"/>
        <end position="179"/>
    </location>
</feature>
<dbReference type="GO" id="GO:0008270">
    <property type="term" value="F:zinc ion binding"/>
    <property type="evidence" value="ECO:0007669"/>
    <property type="project" value="UniProtKB-KW"/>
</dbReference>
<feature type="domain" description="C2H2-type" evidence="6">
    <location>
        <begin position="324"/>
        <end position="352"/>
    </location>
</feature>
<keyword evidence="1" id="KW-0479">Metal-binding</keyword>
<name>A0A9N9R5A1_9NEOP</name>
<dbReference type="PANTHER" id="PTHR24379">
    <property type="entry name" value="KRAB AND ZINC FINGER DOMAIN-CONTAINING"/>
    <property type="match status" value="1"/>
</dbReference>
<reference evidence="7" key="2">
    <citation type="submission" date="2022-10" db="EMBL/GenBank/DDBJ databases">
        <authorList>
            <consortium name="ENA_rothamsted_submissions"/>
            <consortium name="culmorum"/>
            <person name="King R."/>
        </authorList>
    </citation>
    <scope>NUCLEOTIDE SEQUENCE</scope>
</reference>
<dbReference type="Gene3D" id="3.30.160.60">
    <property type="entry name" value="Classic Zinc Finger"/>
    <property type="match status" value="5"/>
</dbReference>
<keyword evidence="2" id="KW-0677">Repeat</keyword>
<organism evidence="7 8">
    <name type="scientific">Diatraea saccharalis</name>
    <name type="common">sugarcane borer</name>
    <dbReference type="NCBI Taxonomy" id="40085"/>
    <lineage>
        <taxon>Eukaryota</taxon>
        <taxon>Metazoa</taxon>
        <taxon>Ecdysozoa</taxon>
        <taxon>Arthropoda</taxon>
        <taxon>Hexapoda</taxon>
        <taxon>Insecta</taxon>
        <taxon>Pterygota</taxon>
        <taxon>Neoptera</taxon>
        <taxon>Endopterygota</taxon>
        <taxon>Lepidoptera</taxon>
        <taxon>Glossata</taxon>
        <taxon>Ditrysia</taxon>
        <taxon>Pyraloidea</taxon>
        <taxon>Crambidae</taxon>
        <taxon>Crambinae</taxon>
        <taxon>Diatraea</taxon>
    </lineage>
</organism>
<evidence type="ECO:0000256" key="2">
    <source>
        <dbReference type="ARBA" id="ARBA00022737"/>
    </source>
</evidence>
<evidence type="ECO:0000259" key="6">
    <source>
        <dbReference type="PROSITE" id="PS50157"/>
    </source>
</evidence>
<evidence type="ECO:0000256" key="3">
    <source>
        <dbReference type="ARBA" id="ARBA00022771"/>
    </source>
</evidence>
<dbReference type="Proteomes" id="UP001153714">
    <property type="component" value="Chromosome 20"/>
</dbReference>
<evidence type="ECO:0000256" key="5">
    <source>
        <dbReference type="PROSITE-ProRule" id="PRU00042"/>
    </source>
</evidence>
<dbReference type="GO" id="GO:0005634">
    <property type="term" value="C:nucleus"/>
    <property type="evidence" value="ECO:0007669"/>
    <property type="project" value="UniProtKB-ARBA"/>
</dbReference>
<evidence type="ECO:0000256" key="4">
    <source>
        <dbReference type="ARBA" id="ARBA00022833"/>
    </source>
</evidence>
<dbReference type="EMBL" id="OU893351">
    <property type="protein sequence ID" value="CAG9789586.1"/>
    <property type="molecule type" value="Genomic_DNA"/>
</dbReference>
<gene>
    <name evidence="7" type="ORF">DIATSA_LOCUS7305</name>
</gene>
<evidence type="ECO:0000313" key="8">
    <source>
        <dbReference type="Proteomes" id="UP001153714"/>
    </source>
</evidence>
<proteinExistence type="predicted"/>
<reference evidence="7" key="1">
    <citation type="submission" date="2021-12" db="EMBL/GenBank/DDBJ databases">
        <authorList>
            <person name="King R."/>
        </authorList>
    </citation>
    <scope>NUCLEOTIDE SEQUENCE</scope>
</reference>
<dbReference type="Pfam" id="PF00096">
    <property type="entry name" value="zf-C2H2"/>
    <property type="match status" value="3"/>
</dbReference>
<dbReference type="PANTHER" id="PTHR24379:SF121">
    <property type="entry name" value="C2H2-TYPE DOMAIN-CONTAINING PROTEIN"/>
    <property type="match status" value="1"/>
</dbReference>